<dbReference type="GO" id="GO:0009229">
    <property type="term" value="P:thiamine diphosphate biosynthetic process"/>
    <property type="evidence" value="ECO:0007669"/>
    <property type="project" value="UniProtKB-UniRule"/>
</dbReference>
<reference evidence="4 5" key="1">
    <citation type="submission" date="2020-06" db="EMBL/GenBank/DDBJ databases">
        <title>Genomic analysis of Salicibibacter sp. NKC21-4.</title>
        <authorList>
            <person name="Oh Y.J."/>
        </authorList>
    </citation>
    <scope>NUCLEOTIDE SEQUENCE [LARGE SCALE GENOMIC DNA]</scope>
    <source>
        <strain evidence="4 5">NKC21-4</strain>
    </source>
</reference>
<feature type="binding site" evidence="1">
    <location>
        <position position="73"/>
    </location>
    <ligand>
        <name>Mg(2+)</name>
        <dbReference type="ChEBI" id="CHEBI:18420"/>
        <label>2</label>
    </ligand>
</feature>
<dbReference type="CDD" id="cd02194">
    <property type="entry name" value="ThiL"/>
    <property type="match status" value="1"/>
</dbReference>
<dbReference type="Gene3D" id="3.30.1330.10">
    <property type="entry name" value="PurM-like, N-terminal domain"/>
    <property type="match status" value="1"/>
</dbReference>
<dbReference type="GO" id="GO:0005524">
    <property type="term" value="F:ATP binding"/>
    <property type="evidence" value="ECO:0007669"/>
    <property type="project" value="UniProtKB-UniRule"/>
</dbReference>
<evidence type="ECO:0000256" key="1">
    <source>
        <dbReference type="HAMAP-Rule" id="MF_02128"/>
    </source>
</evidence>
<dbReference type="PANTHER" id="PTHR30270">
    <property type="entry name" value="THIAMINE-MONOPHOSPHATE KINASE"/>
    <property type="match status" value="1"/>
</dbReference>
<dbReference type="InterPro" id="IPR036676">
    <property type="entry name" value="PurM-like_C_sf"/>
</dbReference>
<dbReference type="InterPro" id="IPR016188">
    <property type="entry name" value="PurM-like_N"/>
</dbReference>
<feature type="binding site" evidence="1">
    <location>
        <position position="219"/>
    </location>
    <ligand>
        <name>Mg(2+)</name>
        <dbReference type="ChEBI" id="CHEBI:18420"/>
        <label>5</label>
    </ligand>
</feature>
<evidence type="ECO:0000313" key="5">
    <source>
        <dbReference type="Proteomes" id="UP000595349"/>
    </source>
</evidence>
<feature type="binding site" evidence="1">
    <location>
        <position position="44"/>
    </location>
    <ligand>
        <name>Mg(2+)</name>
        <dbReference type="ChEBI" id="CHEBI:18420"/>
        <label>1</label>
    </ligand>
</feature>
<comment type="similarity">
    <text evidence="1">Belongs to the thiamine-monophosphate kinase family.</text>
</comment>
<keyword evidence="5" id="KW-1185">Reference proteome</keyword>
<comment type="pathway">
    <text evidence="1">Cofactor biosynthesis; thiamine diphosphate biosynthesis; thiamine diphosphate from thiamine phosphate: step 1/1.</text>
</comment>
<dbReference type="GO" id="GO:0009228">
    <property type="term" value="P:thiamine biosynthetic process"/>
    <property type="evidence" value="ECO:0007669"/>
    <property type="project" value="UniProtKB-KW"/>
</dbReference>
<keyword evidence="1" id="KW-0547">Nucleotide-binding</keyword>
<dbReference type="AlphaFoldDB" id="A0A7T7CEN0"/>
<comment type="catalytic activity">
    <reaction evidence="1">
        <text>thiamine phosphate + ATP = thiamine diphosphate + ADP</text>
        <dbReference type="Rhea" id="RHEA:15913"/>
        <dbReference type="ChEBI" id="CHEBI:30616"/>
        <dbReference type="ChEBI" id="CHEBI:37575"/>
        <dbReference type="ChEBI" id="CHEBI:58937"/>
        <dbReference type="ChEBI" id="CHEBI:456216"/>
        <dbReference type="EC" id="2.7.4.16"/>
    </reaction>
</comment>
<dbReference type="InterPro" id="IPR036921">
    <property type="entry name" value="PurM-like_N_sf"/>
</dbReference>
<dbReference type="NCBIfam" id="TIGR01379">
    <property type="entry name" value="thiL"/>
    <property type="match status" value="1"/>
</dbReference>
<dbReference type="UniPathway" id="UPA00060">
    <property type="reaction ID" value="UER00142"/>
</dbReference>
<keyword evidence="1" id="KW-0067">ATP-binding</keyword>
<keyword evidence="1" id="KW-0784">Thiamine biosynthesis</keyword>
<keyword evidence="1 4" id="KW-0418">Kinase</keyword>
<dbReference type="GO" id="GO:0000287">
    <property type="term" value="F:magnesium ion binding"/>
    <property type="evidence" value="ECO:0007669"/>
    <property type="project" value="UniProtKB-UniRule"/>
</dbReference>
<feature type="binding site" evidence="1">
    <location>
        <position position="73"/>
    </location>
    <ligand>
        <name>Mg(2+)</name>
        <dbReference type="ChEBI" id="CHEBI:18420"/>
        <label>4</label>
    </ligand>
</feature>
<keyword evidence="1" id="KW-0460">Magnesium</keyword>
<feature type="binding site" evidence="1">
    <location>
        <position position="216"/>
    </location>
    <ligand>
        <name>Mg(2+)</name>
        <dbReference type="ChEBI" id="CHEBI:18420"/>
        <label>3</label>
    </ligand>
</feature>
<feature type="binding site" evidence="1">
    <location>
        <position position="267"/>
    </location>
    <ligand>
        <name>substrate</name>
    </ligand>
</feature>
<feature type="binding site" evidence="1">
    <location>
        <position position="324"/>
    </location>
    <ligand>
        <name>substrate</name>
    </ligand>
</feature>
<feature type="binding site" evidence="1">
    <location>
        <begin position="120"/>
        <end position="121"/>
    </location>
    <ligand>
        <name>ATP</name>
        <dbReference type="ChEBI" id="CHEBI:30616"/>
    </ligand>
</feature>
<protein>
    <recommendedName>
        <fullName evidence="1">Thiamine-monophosphate kinase</fullName>
        <shortName evidence="1">TMP kinase</shortName>
        <shortName evidence="1">Thiamine-phosphate kinase</shortName>
        <ecNumber evidence="1">2.7.4.16</ecNumber>
    </recommendedName>
</protein>
<dbReference type="HAMAP" id="MF_02128">
    <property type="entry name" value="TMP_kinase"/>
    <property type="match status" value="1"/>
</dbReference>
<evidence type="ECO:0000313" key="4">
    <source>
        <dbReference type="EMBL" id="QQK79205.1"/>
    </source>
</evidence>
<feature type="binding site" evidence="1">
    <location>
        <position position="51"/>
    </location>
    <ligand>
        <name>substrate</name>
    </ligand>
</feature>
<dbReference type="Gene3D" id="3.90.650.10">
    <property type="entry name" value="PurM-like C-terminal domain"/>
    <property type="match status" value="1"/>
</dbReference>
<proteinExistence type="inferred from homology"/>
<sequence>MHEFDLIRQIDSFAADHDDVKVGIGDDAAVTSSNAYKDMISCVDTICEGIHFKRSTLHLSDIGYKALAVNLSDIAAMGGTPRYYLVSLGIPAEWDQEEILEIYRGMNDLAKRYGVILIGGDTVSAQNGLMISVTVLGEIETNRSLLRNSARVGDIVFASGTLGASRGGLDLLLSQGLTAHRTEEEKALVIVHQRPDPQVTLGELLKESGFRIALNDISDGLSSEIWELAEASNVCICLEEEKIPISADAIKLFGKQSAYEYALNGGEDFQLVGTVAKTHWPTIQSTAKEKGIRLSAIGSVEHEGDSQVFMQKNGERTRIKRTGYRHG</sequence>
<name>A0A7T7CEN0_9BACI</name>
<comment type="function">
    <text evidence="1">Catalyzes the ATP-dependent phosphorylation of thiamine-monophosphate (TMP) to form thiamine-pyrophosphate (TPP), the active form of vitamin B1.</text>
</comment>
<comment type="caution">
    <text evidence="1">Lacks conserved residue(s) required for the propagation of feature annotation.</text>
</comment>
<feature type="domain" description="PurM-like C-terminal" evidence="3">
    <location>
        <begin position="151"/>
        <end position="309"/>
    </location>
</feature>
<gene>
    <name evidence="1 4" type="primary">thiL</name>
    <name evidence="4" type="ORF">HUG20_04415</name>
</gene>
<evidence type="ECO:0000259" key="3">
    <source>
        <dbReference type="Pfam" id="PF02769"/>
    </source>
</evidence>
<feature type="binding site" evidence="1">
    <location>
        <position position="44"/>
    </location>
    <ligand>
        <name>Mg(2+)</name>
        <dbReference type="ChEBI" id="CHEBI:18420"/>
        <label>2</label>
    </ligand>
</feature>
<feature type="binding site" evidence="1">
    <location>
        <position position="103"/>
    </location>
    <ligand>
        <name>ATP</name>
        <dbReference type="ChEBI" id="CHEBI:30616"/>
    </ligand>
</feature>
<accession>A0A7T7CEN0</accession>
<keyword evidence="1" id="KW-0479">Metal-binding</keyword>
<comment type="miscellaneous">
    <text evidence="1">Reaction mechanism of ThiL seems to utilize a direct, inline transfer of the gamma-phosphate of ATP to TMP rather than a phosphorylated enzyme intermediate.</text>
</comment>
<dbReference type="PIRSF" id="PIRSF005303">
    <property type="entry name" value="Thiam_monoph_kin"/>
    <property type="match status" value="1"/>
</dbReference>
<feature type="binding site" evidence="1">
    <location>
        <position position="147"/>
    </location>
    <ligand>
        <name>ATP</name>
        <dbReference type="ChEBI" id="CHEBI:30616"/>
    </ligand>
</feature>
<dbReference type="EC" id="2.7.4.16" evidence="1"/>
<dbReference type="SUPFAM" id="SSF56042">
    <property type="entry name" value="PurM C-terminal domain-like"/>
    <property type="match status" value="1"/>
</dbReference>
<feature type="binding site" evidence="1">
    <location>
        <position position="27"/>
    </location>
    <ligand>
        <name>Mg(2+)</name>
        <dbReference type="ChEBI" id="CHEBI:18420"/>
        <label>4</label>
    </ligand>
</feature>
<evidence type="ECO:0000259" key="2">
    <source>
        <dbReference type="Pfam" id="PF00586"/>
    </source>
</evidence>
<dbReference type="InterPro" id="IPR010918">
    <property type="entry name" value="PurM-like_C_dom"/>
</dbReference>
<dbReference type="Proteomes" id="UP000595349">
    <property type="component" value="Chromosome"/>
</dbReference>
<feature type="binding site" evidence="1">
    <location>
        <position position="218"/>
    </location>
    <ligand>
        <name>ATP</name>
        <dbReference type="ChEBI" id="CHEBI:30616"/>
    </ligand>
</feature>
<dbReference type="RefSeq" id="WP_200088461.1">
    <property type="nucleotide sequence ID" value="NZ_CP054706.1"/>
</dbReference>
<organism evidence="4 5">
    <name type="scientific">Salicibibacter cibi</name>
    <dbReference type="NCBI Taxonomy" id="2743001"/>
    <lineage>
        <taxon>Bacteria</taxon>
        <taxon>Bacillati</taxon>
        <taxon>Bacillota</taxon>
        <taxon>Bacilli</taxon>
        <taxon>Bacillales</taxon>
        <taxon>Bacillaceae</taxon>
        <taxon>Salicibibacter</taxon>
    </lineage>
</organism>
<dbReference type="Pfam" id="PF00586">
    <property type="entry name" value="AIRS"/>
    <property type="match status" value="1"/>
</dbReference>
<dbReference type="Pfam" id="PF02769">
    <property type="entry name" value="AIRS_C"/>
    <property type="match status" value="1"/>
</dbReference>
<dbReference type="KEGG" id="scib:HUG20_04415"/>
<feature type="binding site" evidence="1">
    <location>
        <position position="121"/>
    </location>
    <ligand>
        <name>Mg(2+)</name>
        <dbReference type="ChEBI" id="CHEBI:18420"/>
        <label>1</label>
    </ligand>
</feature>
<dbReference type="EMBL" id="CP054706">
    <property type="protein sequence ID" value="QQK79205.1"/>
    <property type="molecule type" value="Genomic_DNA"/>
</dbReference>
<keyword evidence="1 4" id="KW-0808">Transferase</keyword>
<dbReference type="PANTHER" id="PTHR30270:SF0">
    <property type="entry name" value="THIAMINE-MONOPHOSPHATE KINASE"/>
    <property type="match status" value="1"/>
</dbReference>
<dbReference type="InterPro" id="IPR006283">
    <property type="entry name" value="ThiL-like"/>
</dbReference>
<feature type="binding site" evidence="1">
    <location>
        <position position="73"/>
    </location>
    <ligand>
        <name>Mg(2+)</name>
        <dbReference type="ChEBI" id="CHEBI:18420"/>
        <label>3</label>
    </ligand>
</feature>
<dbReference type="GO" id="GO:0009030">
    <property type="term" value="F:thiamine-phosphate kinase activity"/>
    <property type="evidence" value="ECO:0007669"/>
    <property type="project" value="UniProtKB-UniRule"/>
</dbReference>
<dbReference type="SUPFAM" id="SSF55326">
    <property type="entry name" value="PurM N-terminal domain-like"/>
    <property type="match status" value="1"/>
</dbReference>
<feature type="domain" description="PurM-like N-terminal" evidence="2">
    <location>
        <begin position="25"/>
        <end position="139"/>
    </location>
</feature>
<feature type="binding site" evidence="1">
    <location>
        <position position="27"/>
    </location>
    <ligand>
        <name>Mg(2+)</name>
        <dbReference type="ChEBI" id="CHEBI:18420"/>
        <label>3</label>
    </ligand>
</feature>